<organism evidence="1 2">
    <name type="scientific">Cytospora mali</name>
    <name type="common">Apple Valsa canker fungus</name>
    <name type="synonym">Valsa mali</name>
    <dbReference type="NCBI Taxonomy" id="578113"/>
    <lineage>
        <taxon>Eukaryota</taxon>
        <taxon>Fungi</taxon>
        <taxon>Dikarya</taxon>
        <taxon>Ascomycota</taxon>
        <taxon>Pezizomycotina</taxon>
        <taxon>Sordariomycetes</taxon>
        <taxon>Sordariomycetidae</taxon>
        <taxon>Diaporthales</taxon>
        <taxon>Cytosporaceae</taxon>
        <taxon>Cytospora</taxon>
    </lineage>
</organism>
<dbReference type="EMBL" id="KN714743">
    <property type="protein sequence ID" value="KUI60108.1"/>
    <property type="molecule type" value="Genomic_DNA"/>
</dbReference>
<keyword evidence="2" id="KW-1185">Reference proteome</keyword>
<gene>
    <name evidence="1" type="ORF">VP1G_11167</name>
</gene>
<dbReference type="Proteomes" id="UP000078576">
    <property type="component" value="Unassembled WGS sequence"/>
</dbReference>
<accession>A0A194V899</accession>
<evidence type="ECO:0000313" key="2">
    <source>
        <dbReference type="Proteomes" id="UP000078576"/>
    </source>
</evidence>
<evidence type="ECO:0000313" key="1">
    <source>
        <dbReference type="EMBL" id="KUI60108.1"/>
    </source>
</evidence>
<sequence length="131" mass="13958">MGGAGTTIMGMLGDRATNGFFRKYLLGALPPVFSIFNQAPLFFLLSTSAVNGPIGDDPLAMLPSSPTGFSKASPSLPPFLVYPGRLEWTLKHSAHIISPYCENLPIASAAIDDGNMIAMFRRRHCASQTAA</sequence>
<protein>
    <submittedName>
        <fullName evidence="1">Uncharacterized protein</fullName>
    </submittedName>
</protein>
<reference evidence="2" key="1">
    <citation type="submission" date="2014-12" db="EMBL/GenBank/DDBJ databases">
        <title>Genome Sequence of Valsa Canker Pathogens Uncovers a Specific Adaption of Colonization on Woody Bark.</title>
        <authorList>
            <person name="Yin Z."/>
            <person name="Liu H."/>
            <person name="Gao X."/>
            <person name="Li Z."/>
            <person name="Song N."/>
            <person name="Ke X."/>
            <person name="Dai Q."/>
            <person name="Wu Y."/>
            <person name="Sun Y."/>
            <person name="Xu J.-R."/>
            <person name="Kang Z.K."/>
            <person name="Wang L."/>
            <person name="Huang L."/>
        </authorList>
    </citation>
    <scope>NUCLEOTIDE SEQUENCE [LARGE SCALE GENOMIC DNA]</scope>
    <source>
        <strain evidence="2">SXYL134</strain>
    </source>
</reference>
<dbReference type="AlphaFoldDB" id="A0A194V899"/>
<proteinExistence type="predicted"/>
<name>A0A194V899_CYTMA</name>